<proteinExistence type="predicted"/>
<dbReference type="Gene3D" id="3.40.920.10">
    <property type="entry name" value="Pyruvate-ferredoxin oxidoreductase, PFOR, domain III"/>
    <property type="match status" value="1"/>
</dbReference>
<accession>X0RVB6</accession>
<evidence type="ECO:0000313" key="3">
    <source>
        <dbReference type="EMBL" id="GAF72779.1"/>
    </source>
</evidence>
<dbReference type="AlphaFoldDB" id="X0RVB6"/>
<dbReference type="SUPFAM" id="SSF53323">
    <property type="entry name" value="Pyruvate-ferredoxin oxidoreductase, PFOR, domain III"/>
    <property type="match status" value="1"/>
</dbReference>
<dbReference type="NCBIfam" id="TIGR02175">
    <property type="entry name" value="PorC_KorC"/>
    <property type="match status" value="1"/>
</dbReference>
<evidence type="ECO:0000256" key="1">
    <source>
        <dbReference type="ARBA" id="ARBA00023002"/>
    </source>
</evidence>
<feature type="domain" description="Pyruvate/ketoisovalerate oxidoreductase catalytic" evidence="2">
    <location>
        <begin position="14"/>
        <end position="185"/>
    </location>
</feature>
<comment type="caution">
    <text evidence="3">The sequence shown here is derived from an EMBL/GenBank/DDBJ whole genome shotgun (WGS) entry which is preliminary data.</text>
</comment>
<dbReference type="Pfam" id="PF01558">
    <property type="entry name" value="POR"/>
    <property type="match status" value="1"/>
</dbReference>
<gene>
    <name evidence="3" type="ORF">S01H1_13051</name>
</gene>
<dbReference type="EMBL" id="BARS01006726">
    <property type="protein sequence ID" value="GAF72779.1"/>
    <property type="molecule type" value="Genomic_DNA"/>
</dbReference>
<dbReference type="PANTHER" id="PTHR43366">
    <property type="entry name" value="PYRUVATE SYNTHASE SUBUNIT PORC"/>
    <property type="match status" value="1"/>
</dbReference>
<dbReference type="InterPro" id="IPR019752">
    <property type="entry name" value="Pyrv/ketoisovalerate_OxRed_cat"/>
</dbReference>
<name>X0RVB6_9ZZZZ</name>
<organism evidence="3">
    <name type="scientific">marine sediment metagenome</name>
    <dbReference type="NCBI Taxonomy" id="412755"/>
    <lineage>
        <taxon>unclassified sequences</taxon>
        <taxon>metagenomes</taxon>
        <taxon>ecological metagenomes</taxon>
    </lineage>
</organism>
<dbReference type="InterPro" id="IPR011894">
    <property type="entry name" value="PorC_KorC"/>
</dbReference>
<protein>
    <recommendedName>
        <fullName evidence="2">Pyruvate/ketoisovalerate oxidoreductase catalytic domain-containing protein</fullName>
    </recommendedName>
</protein>
<dbReference type="GO" id="GO:0016625">
    <property type="term" value="F:oxidoreductase activity, acting on the aldehyde or oxo group of donors, iron-sulfur protein as acceptor"/>
    <property type="evidence" value="ECO:0007669"/>
    <property type="project" value="InterPro"/>
</dbReference>
<dbReference type="InterPro" id="IPR002869">
    <property type="entry name" value="Pyrv_flavodox_OxRed_cen"/>
</dbReference>
<dbReference type="PANTHER" id="PTHR43366:SF1">
    <property type="entry name" value="PYRUVATE SYNTHASE SUBUNIT PORC"/>
    <property type="match status" value="1"/>
</dbReference>
<sequence length="192" mass="20667">MAQEMTEIRWHGRGGQGAKTAAGLVAEVAMEEGRFSQGFPEYGPERMGAPIRGFTRISDAPIKVHSPITNPDVVVLLDDTLLSSVDVTDGMHKGGVVLVNTKKTPEDVKSNLSADDVEIWTVDATQIAIDEIGRPIPNTPMIGALVKATGMVNIEGLKHSIKKKFLGKFGERVVQGNLSALDRAHKEVRKGS</sequence>
<dbReference type="InterPro" id="IPR051626">
    <property type="entry name" value="Oxidoreductase_gamma_subunit"/>
</dbReference>
<reference evidence="3" key="1">
    <citation type="journal article" date="2014" name="Front. Microbiol.">
        <title>High frequency of phylogenetically diverse reductive dehalogenase-homologous genes in deep subseafloor sedimentary metagenomes.</title>
        <authorList>
            <person name="Kawai M."/>
            <person name="Futagami T."/>
            <person name="Toyoda A."/>
            <person name="Takaki Y."/>
            <person name="Nishi S."/>
            <person name="Hori S."/>
            <person name="Arai W."/>
            <person name="Tsubouchi T."/>
            <person name="Morono Y."/>
            <person name="Uchiyama I."/>
            <person name="Ito T."/>
            <person name="Fujiyama A."/>
            <person name="Inagaki F."/>
            <person name="Takami H."/>
        </authorList>
    </citation>
    <scope>NUCLEOTIDE SEQUENCE</scope>
    <source>
        <strain evidence="3">Expedition CK06-06</strain>
    </source>
</reference>
<keyword evidence="1" id="KW-0560">Oxidoreductase</keyword>
<evidence type="ECO:0000259" key="2">
    <source>
        <dbReference type="Pfam" id="PF01558"/>
    </source>
</evidence>